<dbReference type="Proteomes" id="UP000503349">
    <property type="component" value="Chromosome 1"/>
</dbReference>
<dbReference type="EMBL" id="CM015712">
    <property type="protein sequence ID" value="KAF3708583.1"/>
    <property type="molecule type" value="Genomic_DNA"/>
</dbReference>
<accession>A0A6G1R1U7</accession>
<reference evidence="2" key="2">
    <citation type="submission" date="2019-02" db="EMBL/GenBank/DDBJ databases">
        <title>Opniocepnalus argus Var Kimnra genome.</title>
        <authorList>
            <person name="Zhou C."/>
            <person name="Xiao S."/>
        </authorList>
    </citation>
    <scope>NUCLEOTIDE SEQUENCE [LARGE SCALE GENOMIC DNA]</scope>
</reference>
<proteinExistence type="predicted"/>
<protein>
    <submittedName>
        <fullName evidence="1">Uncharacterized protein</fullName>
    </submittedName>
</protein>
<evidence type="ECO:0000313" key="1">
    <source>
        <dbReference type="EMBL" id="KAF3708583.1"/>
    </source>
</evidence>
<organism evidence="1 2">
    <name type="scientific">Channa argus</name>
    <name type="common">Northern snakehead</name>
    <name type="synonym">Ophicephalus argus</name>
    <dbReference type="NCBI Taxonomy" id="215402"/>
    <lineage>
        <taxon>Eukaryota</taxon>
        <taxon>Metazoa</taxon>
        <taxon>Chordata</taxon>
        <taxon>Craniata</taxon>
        <taxon>Vertebrata</taxon>
        <taxon>Euteleostomi</taxon>
        <taxon>Actinopterygii</taxon>
        <taxon>Neopterygii</taxon>
        <taxon>Teleostei</taxon>
        <taxon>Neoteleostei</taxon>
        <taxon>Acanthomorphata</taxon>
        <taxon>Anabantaria</taxon>
        <taxon>Anabantiformes</taxon>
        <taxon>Channoidei</taxon>
        <taxon>Channidae</taxon>
        <taxon>Channa</taxon>
    </lineage>
</organism>
<sequence length="54" mass="5992">MFTKHVTPVPTDICTDCEWPLSVVIMSYVAVESHFLTQSPHTGSVTEMEAGSFF</sequence>
<dbReference type="AlphaFoldDB" id="A0A6G1R1U7"/>
<keyword evidence="2" id="KW-1185">Reference proteome</keyword>
<name>A0A6G1R1U7_CHAAH</name>
<gene>
    <name evidence="1" type="ORF">EXN66_Car001757</name>
</gene>
<reference evidence="1 2" key="1">
    <citation type="submission" date="2019-02" db="EMBL/GenBank/DDBJ databases">
        <title>Opniocepnalus argus genome.</title>
        <authorList>
            <person name="Zhou C."/>
            <person name="Xiao S."/>
        </authorList>
    </citation>
    <scope>NUCLEOTIDE SEQUENCE [LARGE SCALE GENOMIC DNA]</scope>
    <source>
        <strain evidence="1">OARG1902GOOAL</strain>
        <tissue evidence="1">Muscle</tissue>
    </source>
</reference>
<evidence type="ECO:0000313" key="2">
    <source>
        <dbReference type="Proteomes" id="UP000503349"/>
    </source>
</evidence>